<feature type="region of interest" description="Disordered" evidence="1">
    <location>
        <begin position="678"/>
        <end position="1000"/>
    </location>
</feature>
<organism evidence="2 3">
    <name type="scientific">Coniochaeta hoffmannii</name>
    <dbReference type="NCBI Taxonomy" id="91930"/>
    <lineage>
        <taxon>Eukaryota</taxon>
        <taxon>Fungi</taxon>
        <taxon>Dikarya</taxon>
        <taxon>Ascomycota</taxon>
        <taxon>Pezizomycotina</taxon>
        <taxon>Sordariomycetes</taxon>
        <taxon>Sordariomycetidae</taxon>
        <taxon>Coniochaetales</taxon>
        <taxon>Coniochaetaceae</taxon>
        <taxon>Coniochaeta</taxon>
    </lineage>
</organism>
<proteinExistence type="predicted"/>
<protein>
    <submittedName>
        <fullName evidence="2">Uncharacterized protein</fullName>
    </submittedName>
</protein>
<feature type="compositionally biased region" description="Pro residues" evidence="1">
    <location>
        <begin position="1145"/>
        <end position="1163"/>
    </location>
</feature>
<feature type="compositionally biased region" description="Basic and acidic residues" evidence="1">
    <location>
        <begin position="839"/>
        <end position="849"/>
    </location>
</feature>
<comment type="caution">
    <text evidence="2">The sequence shown here is derived from an EMBL/GenBank/DDBJ whole genome shotgun (WGS) entry which is preliminary data.</text>
</comment>
<name>A0AA38RMT5_9PEZI</name>
<evidence type="ECO:0000313" key="3">
    <source>
        <dbReference type="Proteomes" id="UP001174691"/>
    </source>
</evidence>
<feature type="compositionally biased region" description="Polar residues" evidence="1">
    <location>
        <begin position="889"/>
        <end position="902"/>
    </location>
</feature>
<feature type="compositionally biased region" description="Basic and acidic residues" evidence="1">
    <location>
        <begin position="1088"/>
        <end position="1101"/>
    </location>
</feature>
<feature type="compositionally biased region" description="Basic and acidic residues" evidence="1">
    <location>
        <begin position="693"/>
        <end position="704"/>
    </location>
</feature>
<reference evidence="2" key="1">
    <citation type="submission" date="2022-07" db="EMBL/GenBank/DDBJ databases">
        <title>Fungi with potential for degradation of polypropylene.</title>
        <authorList>
            <person name="Gostincar C."/>
        </authorList>
    </citation>
    <scope>NUCLEOTIDE SEQUENCE</scope>
    <source>
        <strain evidence="2">EXF-13287</strain>
    </source>
</reference>
<feature type="region of interest" description="Disordered" evidence="1">
    <location>
        <begin position="1038"/>
        <end position="1070"/>
    </location>
</feature>
<sequence>MAPATNSITPRSERPARSSNLHHSFSFETPPGPASASAGYSTRKRTKSFAMGYDGAADETPVEKGGHTLRKRSRVDYTQELFDDDLMGSEANMDTNKKPAHIPATQARKRRATQDLSGDETDDVSVSQKRRRLHHEKENSAPRSTSIRRKREASRQPPATIRPSVEHPPSDNEVLDTILVRGPEDSTDSSSSHTESSQSPVLSRSLPQSISGASEIHQHVPEAEEAPTLPPENQTFTDQLEGEQLPGPSSSSTTGAAHDEGATKAGGAEVQPAVQSSQSNNSRPGTPVNGALASGGLPTPKQEPHVDENAPDIARALFSNPDEHEEVAHPASWTEQVCPQATPHNGISTPAPSVTPRSSPPPKEPAYIADSWDPMTTLTLKQFFALYRQDALRRRAKGQPRISLKEFRSACARHQKEALANPKPMPEPEIVKKPTKSKARAKGRAKLKRGRSPDPSADADSPATLDAQLQQEVAASVDGTPRASPAPESQPATAAPSPEPEAEAEVDIHQGIEQYADGEIAETETENGPVAPEIVVKHPKKQYLFKKLPDVGPMEEALEDPEEADDKTLYENTQSGALTLKAWQDEYLELKKITDDEDNAKRRAQNDKAIENWDSKQKLDDIPAFRRTFDDVVQKAPAPFDVKGVRAPKPYIDDPVQEHQRQEDKIMAQAYGFDYKADKASIGKQDPVAQRWETSENRLRDRRQTQKAADAAEDGVILEGKRTRKPRVLEDNSAPASRATTPVPAPRQRQRRTAAIAATEEPQREAVEALPEPLTRKRGPRGRPKAATTEEAPQQEVNQNGIGEEAPQEEKYKGGRKRGRAAGPHPLATTTYAEPEEEPPVKDEPEPATRKSRKTKEVANNGPEIPAGSFYSQPPPDERPRPSTSSSSGTANTAATVESSYSLRDKKKRNFAAENDPIAETRPKRTKPNPPASSEQKSQEQPKKKRIRNRKKAPVTSAGTSAPSPPMLAPSGTGSPAPPPGPMMHTFSAHPDPIPAPHPAKKALPKIKIINGYNGHHAAPLPALPALPVAAPSPVLTPSPIVQPGTNPASLSGSAEPPEKPYSEMSKSEKMSYSMRRRWAAGEMQGAVEKRKNTLARKAEAKATAPPPDLTPKPLQPAAGPLAPSPVGGGGGGGHPQFLFQEGYLPPPAYHPLPPPPPPGGMR</sequence>
<dbReference type="Proteomes" id="UP001174691">
    <property type="component" value="Unassembled WGS sequence"/>
</dbReference>
<feature type="compositionally biased region" description="Polar residues" evidence="1">
    <location>
        <begin position="200"/>
        <end position="212"/>
    </location>
</feature>
<feature type="compositionally biased region" description="Polar residues" evidence="1">
    <location>
        <begin position="1"/>
        <end position="10"/>
    </location>
</feature>
<evidence type="ECO:0000313" key="2">
    <source>
        <dbReference type="EMBL" id="KAJ9151632.1"/>
    </source>
</evidence>
<feature type="region of interest" description="Disordered" evidence="1">
    <location>
        <begin position="1"/>
        <end position="370"/>
    </location>
</feature>
<feature type="compositionally biased region" description="Polar residues" evidence="1">
    <location>
        <begin position="17"/>
        <end position="27"/>
    </location>
</feature>
<feature type="compositionally biased region" description="Basic and acidic residues" evidence="1">
    <location>
        <begin position="1057"/>
        <end position="1070"/>
    </location>
</feature>
<feature type="region of interest" description="Disordered" evidence="1">
    <location>
        <begin position="394"/>
        <end position="533"/>
    </location>
</feature>
<accession>A0AA38RMT5</accession>
<dbReference type="EMBL" id="JANBVN010000061">
    <property type="protein sequence ID" value="KAJ9151632.1"/>
    <property type="molecule type" value="Genomic_DNA"/>
</dbReference>
<feature type="region of interest" description="Disordered" evidence="1">
    <location>
        <begin position="1083"/>
        <end position="1163"/>
    </location>
</feature>
<feature type="region of interest" description="Disordered" evidence="1">
    <location>
        <begin position="641"/>
        <end position="662"/>
    </location>
</feature>
<feature type="compositionally biased region" description="Low complexity" evidence="1">
    <location>
        <begin position="1116"/>
        <end position="1126"/>
    </location>
</feature>
<feature type="compositionally biased region" description="Low complexity" evidence="1">
    <location>
        <begin position="483"/>
        <end position="496"/>
    </location>
</feature>
<evidence type="ECO:0000256" key="1">
    <source>
        <dbReference type="SAM" id="MobiDB-lite"/>
    </source>
</evidence>
<feature type="compositionally biased region" description="Low complexity" evidence="1">
    <location>
        <begin position="188"/>
        <end position="199"/>
    </location>
</feature>
<feature type="compositionally biased region" description="Basic residues" evidence="1">
    <location>
        <begin position="943"/>
        <end position="953"/>
    </location>
</feature>
<feature type="compositionally biased region" description="Pro residues" evidence="1">
    <location>
        <begin position="1105"/>
        <end position="1115"/>
    </location>
</feature>
<feature type="compositionally biased region" description="Polar residues" evidence="1">
    <location>
        <begin position="333"/>
        <end position="357"/>
    </location>
</feature>
<gene>
    <name evidence="2" type="ORF">NKR19_g4787</name>
</gene>
<dbReference type="AlphaFoldDB" id="A0AA38RMT5"/>
<feature type="compositionally biased region" description="Polar residues" evidence="1">
    <location>
        <begin position="273"/>
        <end position="284"/>
    </location>
</feature>
<feature type="compositionally biased region" description="Polar residues" evidence="1">
    <location>
        <begin position="791"/>
        <end position="801"/>
    </location>
</feature>
<feature type="compositionally biased region" description="Basic residues" evidence="1">
    <location>
        <begin position="433"/>
        <end position="450"/>
    </location>
</feature>
<feature type="compositionally biased region" description="Polar residues" evidence="1">
    <location>
        <begin position="1044"/>
        <end position="1053"/>
    </location>
</feature>
<feature type="compositionally biased region" description="Low complexity" evidence="1">
    <location>
        <begin position="453"/>
        <end position="463"/>
    </location>
</feature>
<keyword evidence="3" id="KW-1185">Reference proteome</keyword>